<dbReference type="GO" id="GO:0016874">
    <property type="term" value="F:ligase activity"/>
    <property type="evidence" value="ECO:0007669"/>
    <property type="project" value="UniProtKB-KW"/>
</dbReference>
<dbReference type="AlphaFoldDB" id="A0A430K4D7"/>
<evidence type="ECO:0000313" key="3">
    <source>
        <dbReference type="Proteomes" id="UP000267585"/>
    </source>
</evidence>
<dbReference type="Gene3D" id="3.40.50.12780">
    <property type="entry name" value="N-terminal domain of ligase-like"/>
    <property type="match status" value="1"/>
</dbReference>
<keyword evidence="2" id="KW-0436">Ligase</keyword>
<dbReference type="InterPro" id="IPR042099">
    <property type="entry name" value="ANL_N_sf"/>
</dbReference>
<comment type="caution">
    <text evidence="2">The sequence shown here is derived from an EMBL/GenBank/DDBJ whole genome shotgun (WGS) entry which is preliminary data.</text>
</comment>
<gene>
    <name evidence="2" type="ORF">EHW67_07690</name>
</gene>
<dbReference type="SUPFAM" id="SSF56801">
    <property type="entry name" value="Acetyl-CoA synthetase-like"/>
    <property type="match status" value="1"/>
</dbReference>
<keyword evidence="3" id="KW-1185">Reference proteome</keyword>
<dbReference type="PANTHER" id="PTHR36932:SF1">
    <property type="entry name" value="CAPSULAR POLYSACCHARIDE BIOSYNTHESIS PROTEIN"/>
    <property type="match status" value="1"/>
</dbReference>
<organism evidence="2 3">
    <name type="scientific">Arenibacter aquaticus</name>
    <dbReference type="NCBI Taxonomy" id="2489054"/>
    <lineage>
        <taxon>Bacteria</taxon>
        <taxon>Pseudomonadati</taxon>
        <taxon>Bacteroidota</taxon>
        <taxon>Flavobacteriia</taxon>
        <taxon>Flavobacteriales</taxon>
        <taxon>Flavobacteriaceae</taxon>
        <taxon>Arenibacter</taxon>
    </lineage>
</organism>
<evidence type="ECO:0000313" key="2">
    <source>
        <dbReference type="EMBL" id="RTE53809.1"/>
    </source>
</evidence>
<name>A0A430K4D7_9FLAO</name>
<proteinExistence type="predicted"/>
<accession>A0A430K4D7</accession>
<protein>
    <submittedName>
        <fullName evidence="2">Phenylacetate--CoA ligase family protein</fullName>
    </submittedName>
</protein>
<dbReference type="EMBL" id="RQPJ01000003">
    <property type="protein sequence ID" value="RTE53809.1"/>
    <property type="molecule type" value="Genomic_DNA"/>
</dbReference>
<feature type="region of interest" description="Disordered" evidence="1">
    <location>
        <begin position="432"/>
        <end position="452"/>
    </location>
</feature>
<reference evidence="2 3" key="1">
    <citation type="submission" date="2018-11" db="EMBL/GenBank/DDBJ databases">
        <title>Arenibacter aquaticus sp.nov., a marine bacterium isolated from surface seawater in the South China Sea.</title>
        <authorList>
            <person name="Guo J."/>
            <person name="Sun J."/>
        </authorList>
    </citation>
    <scope>NUCLEOTIDE SEQUENCE [LARGE SCALE GENOMIC DNA]</scope>
    <source>
        <strain evidence="2 3">GUO666</strain>
    </source>
</reference>
<dbReference type="RefSeq" id="WP_126161797.1">
    <property type="nucleotide sequence ID" value="NZ_RQPJ01000003.1"/>
</dbReference>
<dbReference type="PANTHER" id="PTHR36932">
    <property type="entry name" value="CAPSULAR POLYSACCHARIDE BIOSYNTHESIS PROTEIN"/>
    <property type="match status" value="1"/>
</dbReference>
<sequence length="452" mass="52432">MKILEFARSALFCTADFLKGGSIKGHLNDIAFIQENYPNEGAIDRHNTYLKELLEHAAKTVPFYKILEREGNVLEDFPVVDKALMRDNFESFKSNIYQDKKQHKVSTSGSTGNPFNIFHDKNKRARNTADTIYFAKKTGFNVGERLYYLRLWDKQYKKSDWLSWMQNIDMQSVDDLGEKEIESWLQRFGRDKSTKSLLAYTSALRSIIKHMDANNAKPLNTKVNSVIAIAEGLDDYVREGVQKYFNAEIVSRYSNSENGIIAQQPYGSRNFEINWASYHIEILDLNKDIPVKEGESGRIVVTDLFNYCMPMVRYDTGDIGCMARDAEGRLVFSQIEGRKMDMFTNTKGEYVSSHIVHHILQFSEIDQFQFIEEENNEYVIKLKVSDRFDYANEEKLINRYREYFGEDAKIKVVYVDDIPLLRSGKRKLVINNAMKSRNRDATNSKKPSLNRV</sequence>
<evidence type="ECO:0000256" key="1">
    <source>
        <dbReference type="SAM" id="MobiDB-lite"/>
    </source>
</evidence>
<dbReference type="Proteomes" id="UP000267585">
    <property type="component" value="Unassembled WGS sequence"/>
</dbReference>
<dbReference type="OrthoDB" id="580775at2"/>
<dbReference type="InterPro" id="IPR053158">
    <property type="entry name" value="CapK_Type1_Caps_Biosynth"/>
</dbReference>